<dbReference type="Proteomes" id="UP001291623">
    <property type="component" value="Unassembled WGS sequence"/>
</dbReference>
<feature type="domain" description="Lipoxygenase" evidence="1">
    <location>
        <begin position="1"/>
        <end position="87"/>
    </location>
</feature>
<dbReference type="Gene3D" id="1.20.245.10">
    <property type="entry name" value="Lipoxygenase-1, Domain 5"/>
    <property type="match status" value="1"/>
</dbReference>
<accession>A0AAE1RRD4</accession>
<reference evidence="2" key="1">
    <citation type="submission" date="2023-12" db="EMBL/GenBank/DDBJ databases">
        <title>Genome assembly of Anisodus tanguticus.</title>
        <authorList>
            <person name="Wang Y.-J."/>
        </authorList>
    </citation>
    <scope>NUCLEOTIDE SEQUENCE</scope>
    <source>
        <strain evidence="2">KB-2021</strain>
        <tissue evidence="2">Leaf</tissue>
    </source>
</reference>
<dbReference type="Pfam" id="PF00305">
    <property type="entry name" value="Lipoxygenase"/>
    <property type="match status" value="1"/>
</dbReference>
<evidence type="ECO:0000313" key="2">
    <source>
        <dbReference type="EMBL" id="KAK4355611.1"/>
    </source>
</evidence>
<comment type="caution">
    <text evidence="2">The sequence shown here is derived from an EMBL/GenBank/DDBJ whole genome shotgun (WGS) entry which is preliminary data.</text>
</comment>
<evidence type="ECO:0000313" key="3">
    <source>
        <dbReference type="Proteomes" id="UP001291623"/>
    </source>
</evidence>
<proteinExistence type="predicted"/>
<dbReference type="GO" id="GO:0046872">
    <property type="term" value="F:metal ion binding"/>
    <property type="evidence" value="ECO:0007669"/>
    <property type="project" value="InterPro"/>
</dbReference>
<gene>
    <name evidence="2" type="ORF">RND71_024582</name>
</gene>
<dbReference type="PROSITE" id="PS51393">
    <property type="entry name" value="LIPOXYGENASE_3"/>
    <property type="match status" value="1"/>
</dbReference>
<dbReference type="AlphaFoldDB" id="A0AAE1RRD4"/>
<name>A0AAE1RRD4_9SOLA</name>
<dbReference type="InterPro" id="IPR036226">
    <property type="entry name" value="LipOase_C_sf"/>
</dbReference>
<sequence length="99" mass="11751">MPTPGTPEYAELESNHEMRFISGKETPPEWPSDTQPRHALERFRDKLVEIENRIMDRNNDNILKSRNGPVYRCLIRYYTPMPQMTRVQQDLLGREFTCP</sequence>
<keyword evidence="3" id="KW-1185">Reference proteome</keyword>
<dbReference type="InterPro" id="IPR013819">
    <property type="entry name" value="LipOase_C"/>
</dbReference>
<dbReference type="GO" id="GO:0016702">
    <property type="term" value="F:oxidoreductase activity, acting on single donors with incorporation of molecular oxygen, incorporation of two atoms of oxygen"/>
    <property type="evidence" value="ECO:0007669"/>
    <property type="project" value="InterPro"/>
</dbReference>
<organism evidence="2 3">
    <name type="scientific">Anisodus tanguticus</name>
    <dbReference type="NCBI Taxonomy" id="243964"/>
    <lineage>
        <taxon>Eukaryota</taxon>
        <taxon>Viridiplantae</taxon>
        <taxon>Streptophyta</taxon>
        <taxon>Embryophyta</taxon>
        <taxon>Tracheophyta</taxon>
        <taxon>Spermatophyta</taxon>
        <taxon>Magnoliopsida</taxon>
        <taxon>eudicotyledons</taxon>
        <taxon>Gunneridae</taxon>
        <taxon>Pentapetalae</taxon>
        <taxon>asterids</taxon>
        <taxon>lamiids</taxon>
        <taxon>Solanales</taxon>
        <taxon>Solanaceae</taxon>
        <taxon>Solanoideae</taxon>
        <taxon>Hyoscyameae</taxon>
        <taxon>Anisodus</taxon>
    </lineage>
</organism>
<dbReference type="SUPFAM" id="SSF48484">
    <property type="entry name" value="Lipoxigenase"/>
    <property type="match status" value="1"/>
</dbReference>
<protein>
    <recommendedName>
        <fullName evidence="1">Lipoxygenase domain-containing protein</fullName>
    </recommendedName>
</protein>
<evidence type="ECO:0000259" key="1">
    <source>
        <dbReference type="PROSITE" id="PS51393"/>
    </source>
</evidence>
<dbReference type="EMBL" id="JAVYJV010000013">
    <property type="protein sequence ID" value="KAK4355611.1"/>
    <property type="molecule type" value="Genomic_DNA"/>
</dbReference>